<comment type="caution">
    <text evidence="2">The sequence shown here is derived from an EMBL/GenBank/DDBJ whole genome shotgun (WGS) entry which is preliminary data.</text>
</comment>
<evidence type="ECO:0000313" key="2">
    <source>
        <dbReference type="EMBL" id="EJP24469.1"/>
    </source>
</evidence>
<feature type="compositionally biased region" description="Basic and acidic residues" evidence="1">
    <location>
        <begin position="45"/>
        <end position="57"/>
    </location>
</feature>
<feature type="region of interest" description="Disordered" evidence="1">
    <location>
        <begin position="36"/>
        <end position="57"/>
    </location>
</feature>
<proteinExistence type="predicted"/>
<gene>
    <name evidence="2" type="ORF">HMPREF1126_0904</name>
</gene>
<evidence type="ECO:0000313" key="3">
    <source>
        <dbReference type="Proteomes" id="UP000006614"/>
    </source>
</evidence>
<protein>
    <recommendedName>
        <fullName evidence="4">Parvulin-like peptidyl-prolyl isomerase</fullName>
    </recommendedName>
</protein>
<dbReference type="Proteomes" id="UP000006614">
    <property type="component" value="Unassembled WGS sequence"/>
</dbReference>
<name>A0AAD2T6J9_STRAP</name>
<sequence length="213" mass="24113">MKMLDMDKLKRVKVIGLVVGAVLLLLIGYGIGASGKNTNSNPSSKENKTTTIKSEKTKELTQKQVKNFLVSYYTKKDLSENRNRYKEYMTDAMYNQETSTEDEATNQAYKGYVVDYIFKEAEIYIDTKNKVAIAKVRYTNTLLAKKNNYEKAQKNVSNESTLRLTYVQQNNKLLVNKKESILLVSNTESNSDYPNYGTATSNNGTTANSDKTK</sequence>
<dbReference type="EMBL" id="ALJO01000012">
    <property type="protein sequence ID" value="EJP24469.1"/>
    <property type="molecule type" value="Genomic_DNA"/>
</dbReference>
<feature type="region of interest" description="Disordered" evidence="1">
    <location>
        <begin position="187"/>
        <end position="213"/>
    </location>
</feature>
<evidence type="ECO:0000256" key="1">
    <source>
        <dbReference type="SAM" id="MobiDB-lite"/>
    </source>
</evidence>
<organism evidence="2 3">
    <name type="scientific">Streptococcus anginosus SK1138</name>
    <dbReference type="NCBI Taxonomy" id="1161422"/>
    <lineage>
        <taxon>Bacteria</taxon>
        <taxon>Bacillati</taxon>
        <taxon>Bacillota</taxon>
        <taxon>Bacilli</taxon>
        <taxon>Lactobacillales</taxon>
        <taxon>Streptococcaceae</taxon>
        <taxon>Streptococcus</taxon>
        <taxon>Streptococcus anginosus group</taxon>
    </lineage>
</organism>
<evidence type="ECO:0008006" key="4">
    <source>
        <dbReference type="Google" id="ProtNLM"/>
    </source>
</evidence>
<reference evidence="2 3" key="1">
    <citation type="submission" date="2012-07" db="EMBL/GenBank/DDBJ databases">
        <authorList>
            <person name="Durkin A.S."/>
            <person name="McCorrison J."/>
            <person name="Torralba M."/>
            <person name="Gillis M."/>
            <person name="Methe B."/>
            <person name="Sutton G."/>
            <person name="Nelson K.E."/>
        </authorList>
    </citation>
    <scope>NUCLEOTIDE SEQUENCE [LARGE SCALE GENOMIC DNA]</scope>
    <source>
        <strain evidence="2 3">SK1138</strain>
    </source>
</reference>
<accession>A0AAD2T6J9</accession>
<feature type="compositionally biased region" description="Low complexity" evidence="1">
    <location>
        <begin position="195"/>
        <end position="213"/>
    </location>
</feature>
<dbReference type="RefSeq" id="WP_003043503.1">
    <property type="nucleotide sequence ID" value="NZ_ALJO01000012.1"/>
</dbReference>
<dbReference type="AlphaFoldDB" id="A0AAD2T6J9"/>